<organism evidence="2 3">
    <name type="scientific">Schleiferilactobacillus perolens DSM 12744</name>
    <dbReference type="NCBI Taxonomy" id="1423792"/>
    <lineage>
        <taxon>Bacteria</taxon>
        <taxon>Bacillati</taxon>
        <taxon>Bacillota</taxon>
        <taxon>Bacilli</taxon>
        <taxon>Lactobacillales</taxon>
        <taxon>Lactobacillaceae</taxon>
        <taxon>Schleiferilactobacillus</taxon>
    </lineage>
</organism>
<reference evidence="2 3" key="1">
    <citation type="journal article" date="2015" name="Genome Announc.">
        <title>Expanding the biotechnology potential of lactobacilli through comparative genomics of 213 strains and associated genera.</title>
        <authorList>
            <person name="Sun Z."/>
            <person name="Harris H.M."/>
            <person name="McCann A."/>
            <person name="Guo C."/>
            <person name="Argimon S."/>
            <person name="Zhang W."/>
            <person name="Yang X."/>
            <person name="Jeffery I.B."/>
            <person name="Cooney J.C."/>
            <person name="Kagawa T.F."/>
            <person name="Liu W."/>
            <person name="Song Y."/>
            <person name="Salvetti E."/>
            <person name="Wrobel A."/>
            <person name="Rasinkangas P."/>
            <person name="Parkhill J."/>
            <person name="Rea M.C."/>
            <person name="O'Sullivan O."/>
            <person name="Ritari J."/>
            <person name="Douillard F.P."/>
            <person name="Paul Ross R."/>
            <person name="Yang R."/>
            <person name="Briner A.E."/>
            <person name="Felis G.E."/>
            <person name="de Vos W.M."/>
            <person name="Barrangou R."/>
            <person name="Klaenhammer T.R."/>
            <person name="Caufield P.W."/>
            <person name="Cui Y."/>
            <person name="Zhang H."/>
            <person name="O'Toole P.W."/>
        </authorList>
    </citation>
    <scope>NUCLEOTIDE SEQUENCE [LARGE SCALE GENOMIC DNA]</scope>
    <source>
        <strain evidence="2 3">DSM 12744</strain>
    </source>
</reference>
<gene>
    <name evidence="2" type="ORF">FD09_GL002085</name>
</gene>
<dbReference type="PATRIC" id="fig|1423792.3.peg.2126"/>
<comment type="caution">
    <text evidence="2">The sequence shown here is derived from an EMBL/GenBank/DDBJ whole genome shotgun (WGS) entry which is preliminary data.</text>
</comment>
<dbReference type="Proteomes" id="UP000051330">
    <property type="component" value="Unassembled WGS sequence"/>
</dbReference>
<sequence length="274" mass="31533">MDIMWRHHLRSASIQSESDYFDRQAKRGLIFVRRRGNWCEFTKDPQNYRAYVFLTTETLTTESPLVVHLVTEKLTPALFFNVIYVTIENMPDQIIQMPGTQKSYAEFYQKKHQWRPAVGMLATLIGGLLVGSNSVVQSILPTQAVDAYLWLSTILGLYLLIVGVSTFVFYIFGSGITMRAMGFVSPITTDFWLVVNLHDDKMMANEKIAAQIQKLIDNHRTHLISQDGNAYHYALPAWPTDQMRLKDDFMLLFGSQADISIDEIHPKPRPKKRR</sequence>
<keyword evidence="1" id="KW-1133">Transmembrane helix</keyword>
<keyword evidence="1" id="KW-0472">Membrane</keyword>
<evidence type="ECO:0000313" key="3">
    <source>
        <dbReference type="Proteomes" id="UP000051330"/>
    </source>
</evidence>
<keyword evidence="3" id="KW-1185">Reference proteome</keyword>
<protein>
    <submittedName>
        <fullName evidence="2">Uncharacterized protein</fullName>
    </submittedName>
</protein>
<proteinExistence type="predicted"/>
<evidence type="ECO:0000256" key="1">
    <source>
        <dbReference type="SAM" id="Phobius"/>
    </source>
</evidence>
<evidence type="ECO:0000313" key="2">
    <source>
        <dbReference type="EMBL" id="KRL13258.1"/>
    </source>
</evidence>
<keyword evidence="1" id="KW-0812">Transmembrane</keyword>
<dbReference type="EMBL" id="AZEC01000004">
    <property type="protein sequence ID" value="KRL13258.1"/>
    <property type="molecule type" value="Genomic_DNA"/>
</dbReference>
<accession>A0A0R1N708</accession>
<feature type="transmembrane region" description="Helical" evidence="1">
    <location>
        <begin position="148"/>
        <end position="172"/>
    </location>
</feature>
<dbReference type="STRING" id="1423792.FD09_GL002085"/>
<name>A0A0R1N708_9LACO</name>
<feature type="transmembrane region" description="Helical" evidence="1">
    <location>
        <begin position="117"/>
        <end position="136"/>
    </location>
</feature>
<dbReference type="AlphaFoldDB" id="A0A0R1N708"/>